<organism evidence="1">
    <name type="scientific">hydrothermal vent metagenome</name>
    <dbReference type="NCBI Taxonomy" id="652676"/>
    <lineage>
        <taxon>unclassified sequences</taxon>
        <taxon>metagenomes</taxon>
        <taxon>ecological metagenomes</taxon>
    </lineage>
</organism>
<evidence type="ECO:0008006" key="2">
    <source>
        <dbReference type="Google" id="ProtNLM"/>
    </source>
</evidence>
<dbReference type="EMBL" id="FPKX01000055">
    <property type="protein sequence ID" value="SFZ98532.1"/>
    <property type="molecule type" value="Genomic_DNA"/>
</dbReference>
<proteinExistence type="predicted"/>
<gene>
    <name evidence="1" type="ORF">MNB_SV-5-1515</name>
</gene>
<protein>
    <recommendedName>
        <fullName evidence="2">Lipoprotein</fullName>
    </recommendedName>
</protein>
<evidence type="ECO:0000313" key="1">
    <source>
        <dbReference type="EMBL" id="SFZ98532.1"/>
    </source>
</evidence>
<reference evidence="1" key="1">
    <citation type="submission" date="2016-10" db="EMBL/GenBank/DDBJ databases">
        <authorList>
            <person name="de Groot N.N."/>
        </authorList>
    </citation>
    <scope>NUCLEOTIDE SEQUENCE</scope>
</reference>
<dbReference type="AlphaFoldDB" id="A0A1W1EER1"/>
<accession>A0A1W1EER1</accession>
<name>A0A1W1EER1_9ZZZZ</name>
<dbReference type="PROSITE" id="PS51257">
    <property type="entry name" value="PROKAR_LIPOPROTEIN"/>
    <property type="match status" value="1"/>
</dbReference>
<sequence>MKKYTKKISIFTLITSVVVVISGCKDVESVPSNDLYRVISEKNMPSYCKHDVAKYFGTYSGNIFLYPIEYSKGAKLIYGKYRVDSENLKRFVCVFNPNDTYAGIKIENSQVSTKLCYPE</sequence>